<evidence type="ECO:0000313" key="5">
    <source>
        <dbReference type="EMBL" id="MFD1910867.1"/>
    </source>
</evidence>
<dbReference type="Pfam" id="PF02775">
    <property type="entry name" value="TPP_enzyme_C"/>
    <property type="match status" value="1"/>
</dbReference>
<sequence>MNGADLLCDALLANEVEVCFANPGTSEMHFVAALDRKPQLRCVLGLFEGVVTGAADGYARMADKPAATLLHLGPGLANGLANLHNARRARTPIINIVGNHATYHRSYEAPLASDVEALARPMSNWVRSTDDVAQLARDLNDAWVAAVSGPGVATLILPADTAWSEVAAETPVAARRPAPAPAAKPVIAEIETALKEGRQVALMLDGVALREGALREAGRIAAHCGIRLMTPTSVGRIQRGAGRVAVEPVPYRIEAAMTAMETVDLLVLVGAIAPVAFFAYPGAPSVPTRPDTQILEYAGPEADLASALADLAAALGAAGTEPVVQPPVRAERPAEGPLSGESVTAVLARALPEEAIVVDESITTGWRFREQSCGAPRHDLLDLTGGAIGIGLPLAAGAAIACPGRKVICLQADGSGMYTCQALWTHARERMNILTVVFSNRTYATLHGEMKRVGVDAIGENARRMLNLDDPAIDWVGLAQAQGVDAARATTVAELEAAVTQAMSTQGPFLIEAMI</sequence>
<dbReference type="InterPro" id="IPR045229">
    <property type="entry name" value="TPP_enz"/>
</dbReference>
<organism evidence="5 6">
    <name type="scientific">Halodurantibacterium flavum</name>
    <dbReference type="NCBI Taxonomy" id="1382802"/>
    <lineage>
        <taxon>Bacteria</taxon>
        <taxon>Pseudomonadati</taxon>
        <taxon>Pseudomonadota</taxon>
        <taxon>Alphaproteobacteria</taxon>
        <taxon>Rhodobacterales</taxon>
        <taxon>Paracoccaceae</taxon>
        <taxon>Halodurantibacterium</taxon>
    </lineage>
</organism>
<comment type="similarity">
    <text evidence="1">Belongs to the TPP enzyme family.</text>
</comment>
<dbReference type="InterPro" id="IPR029035">
    <property type="entry name" value="DHS-like_NAD/FAD-binding_dom"/>
</dbReference>
<feature type="domain" description="Thiamine pyrophosphate enzyme TPP-binding" evidence="3">
    <location>
        <begin position="372"/>
        <end position="512"/>
    </location>
</feature>
<dbReference type="CDD" id="cd02002">
    <property type="entry name" value="TPP_BFDC"/>
    <property type="match status" value="1"/>
</dbReference>
<dbReference type="SUPFAM" id="SSF52518">
    <property type="entry name" value="Thiamin diphosphate-binding fold (THDP-binding)"/>
    <property type="match status" value="2"/>
</dbReference>
<accession>A0ABW4S2N1</accession>
<gene>
    <name evidence="5" type="ORF">ACFSGJ_01400</name>
</gene>
<dbReference type="EMBL" id="JBHUGH010000001">
    <property type="protein sequence ID" value="MFD1910867.1"/>
    <property type="molecule type" value="Genomic_DNA"/>
</dbReference>
<evidence type="ECO:0000259" key="4">
    <source>
        <dbReference type="Pfam" id="PF02776"/>
    </source>
</evidence>
<dbReference type="InterPro" id="IPR011766">
    <property type="entry name" value="TPP_enzyme_TPP-bd"/>
</dbReference>
<dbReference type="Gene3D" id="3.40.50.970">
    <property type="match status" value="2"/>
</dbReference>
<dbReference type="InterPro" id="IPR029061">
    <property type="entry name" value="THDP-binding"/>
</dbReference>
<evidence type="ECO:0000256" key="1">
    <source>
        <dbReference type="ARBA" id="ARBA00007812"/>
    </source>
</evidence>
<dbReference type="PANTHER" id="PTHR18968">
    <property type="entry name" value="THIAMINE PYROPHOSPHATE ENZYMES"/>
    <property type="match status" value="1"/>
</dbReference>
<reference evidence="6" key="1">
    <citation type="journal article" date="2019" name="Int. J. Syst. Evol. Microbiol.">
        <title>The Global Catalogue of Microorganisms (GCM) 10K type strain sequencing project: providing services to taxonomists for standard genome sequencing and annotation.</title>
        <authorList>
            <consortium name="The Broad Institute Genomics Platform"/>
            <consortium name="The Broad Institute Genome Sequencing Center for Infectious Disease"/>
            <person name="Wu L."/>
            <person name="Ma J."/>
        </authorList>
    </citation>
    <scope>NUCLEOTIDE SEQUENCE [LARGE SCALE GENOMIC DNA]</scope>
    <source>
        <strain evidence="6">CGMCC 4.7242</strain>
    </source>
</reference>
<dbReference type="RefSeq" id="WP_390258854.1">
    <property type="nucleotide sequence ID" value="NZ_JBHUGH010000001.1"/>
</dbReference>
<dbReference type="SUPFAM" id="SSF52467">
    <property type="entry name" value="DHS-like NAD/FAD-binding domain"/>
    <property type="match status" value="1"/>
</dbReference>
<dbReference type="NCBIfam" id="NF005760">
    <property type="entry name" value="PRK07586.1"/>
    <property type="match status" value="1"/>
</dbReference>
<name>A0ABW4S2N1_9RHOB</name>
<evidence type="ECO:0000259" key="3">
    <source>
        <dbReference type="Pfam" id="PF02775"/>
    </source>
</evidence>
<evidence type="ECO:0000256" key="2">
    <source>
        <dbReference type="ARBA" id="ARBA00023052"/>
    </source>
</evidence>
<keyword evidence="2" id="KW-0786">Thiamine pyrophosphate</keyword>
<feature type="domain" description="Thiamine pyrophosphate enzyme N-terminal TPP-binding" evidence="4">
    <location>
        <begin position="1"/>
        <end position="106"/>
    </location>
</feature>
<evidence type="ECO:0000313" key="6">
    <source>
        <dbReference type="Proteomes" id="UP001597353"/>
    </source>
</evidence>
<keyword evidence="6" id="KW-1185">Reference proteome</keyword>
<dbReference type="InterPro" id="IPR012001">
    <property type="entry name" value="Thiamin_PyroP_enz_TPP-bd_dom"/>
</dbReference>
<protein>
    <submittedName>
        <fullName evidence="5">Acetolactate synthase large subunit</fullName>
    </submittedName>
</protein>
<proteinExistence type="inferred from homology"/>
<dbReference type="Pfam" id="PF02776">
    <property type="entry name" value="TPP_enzyme_N"/>
    <property type="match status" value="1"/>
</dbReference>
<dbReference type="PANTHER" id="PTHR18968:SF86">
    <property type="entry name" value="ACETOLACTATE SYNTHASE LARGE SUBUNIT ILVX-RELATED"/>
    <property type="match status" value="1"/>
</dbReference>
<dbReference type="Proteomes" id="UP001597353">
    <property type="component" value="Unassembled WGS sequence"/>
</dbReference>
<comment type="caution">
    <text evidence="5">The sequence shown here is derived from an EMBL/GenBank/DDBJ whole genome shotgun (WGS) entry which is preliminary data.</text>
</comment>
<dbReference type="CDD" id="cd07035">
    <property type="entry name" value="TPP_PYR_POX_like"/>
    <property type="match status" value="1"/>
</dbReference>